<dbReference type="EMBL" id="JAPOHA010000009">
    <property type="protein sequence ID" value="MCY1714519.1"/>
    <property type="molecule type" value="Genomic_DNA"/>
</dbReference>
<dbReference type="EC" id="6.3.4.19" evidence="8"/>
<dbReference type="SUPFAM" id="SSF52402">
    <property type="entry name" value="Adenine nucleotide alpha hydrolases-like"/>
    <property type="match status" value="1"/>
</dbReference>
<protein>
    <recommendedName>
        <fullName evidence="8">tRNA(Ile)-lysidine synthase</fullName>
        <ecNumber evidence="8">6.3.4.19</ecNumber>
    </recommendedName>
    <alternativeName>
        <fullName evidence="8">tRNA(Ile)-2-lysyl-cytidine synthase</fullName>
    </alternativeName>
    <alternativeName>
        <fullName evidence="8">tRNA(Ile)-lysidine synthetase</fullName>
    </alternativeName>
</protein>
<evidence type="ECO:0000313" key="11">
    <source>
        <dbReference type="Proteomes" id="UP001082703"/>
    </source>
</evidence>
<dbReference type="SMART" id="SM00977">
    <property type="entry name" value="TilS_C"/>
    <property type="match status" value="1"/>
</dbReference>
<dbReference type="InterPro" id="IPR012094">
    <property type="entry name" value="tRNA_Ile_lys_synt"/>
</dbReference>
<evidence type="ECO:0000256" key="6">
    <source>
        <dbReference type="ARBA" id="ARBA00022840"/>
    </source>
</evidence>
<keyword evidence="2 8" id="KW-0963">Cytoplasm</keyword>
<dbReference type="NCBIfam" id="TIGR02433">
    <property type="entry name" value="lysidine_TilS_C"/>
    <property type="match status" value="1"/>
</dbReference>
<dbReference type="InterPro" id="IPR014729">
    <property type="entry name" value="Rossmann-like_a/b/a_fold"/>
</dbReference>
<sequence>MNDQIQKIEKKIERAIVDWNMLPQGCSVVVGLSGGADSIALAHFLLKYTAERHIPIQAAHINHGLRGAEADRDEQFVTEWCRKNKMELKILHADVRALAAEKSEGLEECGRNVRYRYFRSLCEENTKIATAHSLSDSAETVLLNLVKGAGARGLCGIPAVRGNIIRPLIAVTRAEVEAYCAYYRLDYVTDSTNFSEDYTRNKIRLGVIPVLREINPAFESAVFSMTAHLKEDEDCLCSLAEKKLKEAVCPHGYRLSVLNSLPDAILNRAVFAAIKKKSPARLAGGHIEAVTEIVRSGAGSVTVAGGIQCSAQGNTLFITDPDEKTADSAWCVPLRIPETVLPDGRKLTVNRLSRQEFEKRRKFNNLLFNNFINYDTISSITSVRNRRRGDVFRPFGRGVSKSLKKLFNEAKIAPMLRGNLAMLESGGKIIWIENFGAAQDACVDENTQNIAEIKIKEF</sequence>
<evidence type="ECO:0000256" key="7">
    <source>
        <dbReference type="ARBA" id="ARBA00048539"/>
    </source>
</evidence>
<evidence type="ECO:0000256" key="1">
    <source>
        <dbReference type="ARBA" id="ARBA00004496"/>
    </source>
</evidence>
<evidence type="ECO:0000256" key="4">
    <source>
        <dbReference type="ARBA" id="ARBA00022694"/>
    </source>
</evidence>
<reference evidence="10 11" key="1">
    <citation type="submission" date="2022-11" db="EMBL/GenBank/DDBJ databases">
        <authorList>
            <person name="Caiyu Z."/>
        </authorList>
    </citation>
    <scope>NUCLEOTIDE SEQUENCE [LARGE SCALE GENOMIC DNA]</scope>
    <source>
        <strain evidence="10 11">YR-4</strain>
    </source>
</reference>
<dbReference type="InterPro" id="IPR012795">
    <property type="entry name" value="tRNA_Ile_lys_synt_N"/>
</dbReference>
<dbReference type="Gene3D" id="3.40.50.620">
    <property type="entry name" value="HUPs"/>
    <property type="match status" value="1"/>
</dbReference>
<evidence type="ECO:0000256" key="2">
    <source>
        <dbReference type="ARBA" id="ARBA00022490"/>
    </source>
</evidence>
<evidence type="ECO:0000256" key="8">
    <source>
        <dbReference type="HAMAP-Rule" id="MF_01161"/>
    </source>
</evidence>
<feature type="domain" description="Lysidine-tRNA(Ile) synthetase C-terminal" evidence="9">
    <location>
        <begin position="381"/>
        <end position="452"/>
    </location>
</feature>
<keyword evidence="3 8" id="KW-0436">Ligase</keyword>
<keyword evidence="6 8" id="KW-0067">ATP-binding</keyword>
<proteinExistence type="inferred from homology"/>
<dbReference type="HAMAP" id="MF_01161">
    <property type="entry name" value="tRNA_Ile_lys_synt"/>
    <property type="match status" value="1"/>
</dbReference>
<comment type="caution">
    <text evidence="10">The sequence shown here is derived from an EMBL/GenBank/DDBJ whole genome shotgun (WGS) entry which is preliminary data.</text>
</comment>
<comment type="domain">
    <text evidence="8">The N-terminal region contains the highly conserved SGGXDS motif, predicted to be a P-loop motif involved in ATP binding.</text>
</comment>
<comment type="catalytic activity">
    <reaction evidence="7 8">
        <text>cytidine(34) in tRNA(Ile2) + L-lysine + ATP = lysidine(34) in tRNA(Ile2) + AMP + diphosphate + H(+)</text>
        <dbReference type="Rhea" id="RHEA:43744"/>
        <dbReference type="Rhea" id="RHEA-COMP:10625"/>
        <dbReference type="Rhea" id="RHEA-COMP:10670"/>
        <dbReference type="ChEBI" id="CHEBI:15378"/>
        <dbReference type="ChEBI" id="CHEBI:30616"/>
        <dbReference type="ChEBI" id="CHEBI:32551"/>
        <dbReference type="ChEBI" id="CHEBI:33019"/>
        <dbReference type="ChEBI" id="CHEBI:82748"/>
        <dbReference type="ChEBI" id="CHEBI:83665"/>
        <dbReference type="ChEBI" id="CHEBI:456215"/>
        <dbReference type="EC" id="6.3.4.19"/>
    </reaction>
</comment>
<keyword evidence="11" id="KW-1185">Reference proteome</keyword>
<dbReference type="SUPFAM" id="SSF82829">
    <property type="entry name" value="MesJ substrate recognition domain-like"/>
    <property type="match status" value="1"/>
</dbReference>
<dbReference type="InterPro" id="IPR012796">
    <property type="entry name" value="Lysidine-tRNA-synth_C"/>
</dbReference>
<comment type="similarity">
    <text evidence="8">Belongs to the tRNA(Ile)-lysidine synthase family.</text>
</comment>
<accession>A0ABT4BUF6</accession>
<dbReference type="CDD" id="cd01992">
    <property type="entry name" value="TilS_N"/>
    <property type="match status" value="1"/>
</dbReference>
<feature type="binding site" evidence="8">
    <location>
        <begin position="33"/>
        <end position="38"/>
    </location>
    <ligand>
        <name>ATP</name>
        <dbReference type="ChEBI" id="CHEBI:30616"/>
    </ligand>
</feature>
<dbReference type="Pfam" id="PF01171">
    <property type="entry name" value="ATP_bind_3"/>
    <property type="match status" value="1"/>
</dbReference>
<dbReference type="InterPro" id="IPR011063">
    <property type="entry name" value="TilS/TtcA_N"/>
</dbReference>
<evidence type="ECO:0000256" key="3">
    <source>
        <dbReference type="ARBA" id="ARBA00022598"/>
    </source>
</evidence>
<dbReference type="PANTHER" id="PTHR43033">
    <property type="entry name" value="TRNA(ILE)-LYSIDINE SYNTHASE-RELATED"/>
    <property type="match status" value="1"/>
</dbReference>
<gene>
    <name evidence="8 10" type="primary">tilS</name>
    <name evidence="10" type="ORF">OUY18_09665</name>
</gene>
<comment type="function">
    <text evidence="8">Ligates lysine onto the cytidine present at position 34 of the AUA codon-specific tRNA(Ile) that contains the anticodon CAU, in an ATP-dependent manner. Cytidine is converted to lysidine, thus changing the amino acid specificity of the tRNA from methionine to isoleucine.</text>
</comment>
<dbReference type="Gene3D" id="1.20.59.20">
    <property type="match status" value="1"/>
</dbReference>
<evidence type="ECO:0000259" key="9">
    <source>
        <dbReference type="SMART" id="SM00977"/>
    </source>
</evidence>
<keyword evidence="4 8" id="KW-0819">tRNA processing</keyword>
<dbReference type="PANTHER" id="PTHR43033:SF1">
    <property type="entry name" value="TRNA(ILE)-LYSIDINE SYNTHASE-RELATED"/>
    <property type="match status" value="1"/>
</dbReference>
<keyword evidence="5 8" id="KW-0547">Nucleotide-binding</keyword>
<comment type="subcellular location">
    <subcellularLocation>
        <location evidence="1 8">Cytoplasm</location>
    </subcellularLocation>
</comment>
<dbReference type="Pfam" id="PF11734">
    <property type="entry name" value="TilS_C"/>
    <property type="match status" value="1"/>
</dbReference>
<dbReference type="SUPFAM" id="SSF56037">
    <property type="entry name" value="PheT/TilS domain"/>
    <property type="match status" value="1"/>
</dbReference>
<name>A0ABT4BUF6_9FIRM</name>
<evidence type="ECO:0000256" key="5">
    <source>
        <dbReference type="ARBA" id="ARBA00022741"/>
    </source>
</evidence>
<dbReference type="NCBIfam" id="TIGR02432">
    <property type="entry name" value="lysidine_TilS_N"/>
    <property type="match status" value="1"/>
</dbReference>
<evidence type="ECO:0000313" key="10">
    <source>
        <dbReference type="EMBL" id="MCY1714519.1"/>
    </source>
</evidence>
<dbReference type="Proteomes" id="UP001082703">
    <property type="component" value="Unassembled WGS sequence"/>
</dbReference>
<dbReference type="GO" id="GO:0032267">
    <property type="term" value="F:tRNA(Ile)-lysidine synthase activity"/>
    <property type="evidence" value="ECO:0007669"/>
    <property type="project" value="UniProtKB-EC"/>
</dbReference>
<organism evidence="10 11">
    <name type="scientific">Caproiciproducens galactitolivorans</name>
    <dbReference type="NCBI Taxonomy" id="642589"/>
    <lineage>
        <taxon>Bacteria</taxon>
        <taxon>Bacillati</taxon>
        <taxon>Bacillota</taxon>
        <taxon>Clostridia</taxon>
        <taxon>Eubacteriales</taxon>
        <taxon>Acutalibacteraceae</taxon>
        <taxon>Caproiciproducens</taxon>
    </lineage>
</organism>
<dbReference type="RefSeq" id="WP_268058573.1">
    <property type="nucleotide sequence ID" value="NZ_JAPOHA010000009.1"/>
</dbReference>